<feature type="region of interest" description="Disordered" evidence="1">
    <location>
        <begin position="271"/>
        <end position="308"/>
    </location>
</feature>
<protein>
    <recommendedName>
        <fullName evidence="4">Nucleolus and neural progenitor protein-like N-terminal domain-containing protein</fullName>
    </recommendedName>
</protein>
<name>A0ABQ8UVN7_9EUKA</name>
<dbReference type="EMBL" id="JAPMOS010000004">
    <property type="protein sequence ID" value="KAJ4462181.1"/>
    <property type="molecule type" value="Genomic_DNA"/>
</dbReference>
<accession>A0ABQ8UVN7</accession>
<gene>
    <name evidence="2" type="ORF">PAPYR_1366</name>
</gene>
<proteinExistence type="predicted"/>
<evidence type="ECO:0000256" key="1">
    <source>
        <dbReference type="SAM" id="MobiDB-lite"/>
    </source>
</evidence>
<sequence length="335" mass="36821">MDFSLLIRHSEQLVMESRILDRLLYRNKNQMRQSIHFHKLVEVKRKLGRLPLGAAIDLLSHWEAVSKEPLQLTQALTTLRLFRISLFQLISAIEGASLAVGQAIALTYLLHFSTLMYSMLSRLHVICQHDLLPQLNKTLHTLEIHAKPQPSGPTPWLPAVGYIALPLIPPPPLSSSSPLWEPPASLFAPHRLLKRQRTRPSPVQAEEMAEALPFVVDASGGHVSEDEEATPVSSISPPPQLPPAPELPALALAPSPQPADFALTAGHPECVPAQEEEEDEEDEAPRGLFSRARVLPQSSGESSPIPPCAPLAPVLSPVQEYVHVVYDETESGNVQ</sequence>
<feature type="compositionally biased region" description="Acidic residues" evidence="1">
    <location>
        <begin position="274"/>
        <end position="283"/>
    </location>
</feature>
<evidence type="ECO:0000313" key="3">
    <source>
        <dbReference type="Proteomes" id="UP001141327"/>
    </source>
</evidence>
<evidence type="ECO:0008006" key="4">
    <source>
        <dbReference type="Google" id="ProtNLM"/>
    </source>
</evidence>
<evidence type="ECO:0000313" key="2">
    <source>
        <dbReference type="EMBL" id="KAJ4462181.1"/>
    </source>
</evidence>
<feature type="region of interest" description="Disordered" evidence="1">
    <location>
        <begin position="223"/>
        <end position="259"/>
    </location>
</feature>
<organism evidence="2 3">
    <name type="scientific">Paratrimastix pyriformis</name>
    <dbReference type="NCBI Taxonomy" id="342808"/>
    <lineage>
        <taxon>Eukaryota</taxon>
        <taxon>Metamonada</taxon>
        <taxon>Preaxostyla</taxon>
        <taxon>Paratrimastigidae</taxon>
        <taxon>Paratrimastix</taxon>
    </lineage>
</organism>
<dbReference type="Proteomes" id="UP001141327">
    <property type="component" value="Unassembled WGS sequence"/>
</dbReference>
<comment type="caution">
    <text evidence="2">The sequence shown here is derived from an EMBL/GenBank/DDBJ whole genome shotgun (WGS) entry which is preliminary data.</text>
</comment>
<feature type="compositionally biased region" description="Pro residues" evidence="1">
    <location>
        <begin position="236"/>
        <end position="246"/>
    </location>
</feature>
<reference evidence="2" key="1">
    <citation type="journal article" date="2022" name="bioRxiv">
        <title>Genomics of Preaxostyla Flagellates Illuminates Evolutionary Transitions and the Path Towards Mitochondrial Loss.</title>
        <authorList>
            <person name="Novak L.V.F."/>
            <person name="Treitli S.C."/>
            <person name="Pyrih J."/>
            <person name="Halakuc P."/>
            <person name="Pipaliya S.V."/>
            <person name="Vacek V."/>
            <person name="Brzon O."/>
            <person name="Soukal P."/>
            <person name="Eme L."/>
            <person name="Dacks J.B."/>
            <person name="Karnkowska A."/>
            <person name="Elias M."/>
            <person name="Hampl V."/>
        </authorList>
    </citation>
    <scope>NUCLEOTIDE SEQUENCE</scope>
    <source>
        <strain evidence="2">RCP-MX</strain>
    </source>
</reference>
<keyword evidence="3" id="KW-1185">Reference proteome</keyword>